<name>A0A4R3I1S9_9GAMM</name>
<dbReference type="AlphaFoldDB" id="A0A4R3I1S9"/>
<accession>A0A4R3I1S9</accession>
<dbReference type="Proteomes" id="UP000295793">
    <property type="component" value="Unassembled WGS sequence"/>
</dbReference>
<gene>
    <name evidence="1" type="ORF">BCF53_1121</name>
</gene>
<proteinExistence type="predicted"/>
<protein>
    <submittedName>
        <fullName evidence="1">Uncharacterized protein</fullName>
    </submittedName>
</protein>
<evidence type="ECO:0000313" key="1">
    <source>
        <dbReference type="EMBL" id="TCS39716.1"/>
    </source>
</evidence>
<feature type="non-terminal residue" evidence="1">
    <location>
        <position position="1"/>
    </location>
</feature>
<keyword evidence="2" id="KW-1185">Reference proteome</keyword>
<dbReference type="EMBL" id="SLZR01000012">
    <property type="protein sequence ID" value="TCS39716.1"/>
    <property type="molecule type" value="Genomic_DNA"/>
</dbReference>
<dbReference type="RefSeq" id="WP_424511408.1">
    <property type="nucleotide sequence ID" value="NZ_SLZR01000012.1"/>
</dbReference>
<evidence type="ECO:0000313" key="2">
    <source>
        <dbReference type="Proteomes" id="UP000295793"/>
    </source>
</evidence>
<comment type="caution">
    <text evidence="1">The sequence shown here is derived from an EMBL/GenBank/DDBJ whole genome shotgun (WGS) entry which is preliminary data.</text>
</comment>
<organism evidence="1 2">
    <name type="scientific">Reinekea marinisedimentorum</name>
    <dbReference type="NCBI Taxonomy" id="230495"/>
    <lineage>
        <taxon>Bacteria</taxon>
        <taxon>Pseudomonadati</taxon>
        <taxon>Pseudomonadota</taxon>
        <taxon>Gammaproteobacteria</taxon>
        <taxon>Oceanospirillales</taxon>
        <taxon>Saccharospirillaceae</taxon>
        <taxon>Reinekea</taxon>
    </lineage>
</organism>
<reference evidence="1 2" key="1">
    <citation type="submission" date="2019-03" db="EMBL/GenBank/DDBJ databases">
        <title>Genomic Encyclopedia of Archaeal and Bacterial Type Strains, Phase II (KMG-II): from individual species to whole genera.</title>
        <authorList>
            <person name="Goeker M."/>
        </authorList>
    </citation>
    <scope>NUCLEOTIDE SEQUENCE [LARGE SCALE GENOMIC DNA]</scope>
    <source>
        <strain evidence="1 2">DSM 15388</strain>
    </source>
</reference>
<sequence>LIHFLPGAKKTEYCRSPPFFECVSHLVYEFGKAKKANKKDSQLIIRISGAERDAFVSLCEDLDTSAAREVRKFIRGFIKENSE</sequence>